<evidence type="ECO:0000313" key="3">
    <source>
        <dbReference type="Proteomes" id="UP000824014"/>
    </source>
</evidence>
<dbReference type="AlphaFoldDB" id="A0A9D2ILK3"/>
<name>A0A9D2ILK3_9BACT</name>
<keyword evidence="1" id="KW-0732">Signal</keyword>
<proteinExistence type="predicted"/>
<dbReference type="Proteomes" id="UP000824014">
    <property type="component" value="Unassembled WGS sequence"/>
</dbReference>
<evidence type="ECO:0000313" key="2">
    <source>
        <dbReference type="EMBL" id="HIZ14865.1"/>
    </source>
</evidence>
<dbReference type="EMBL" id="DXCC01000008">
    <property type="protein sequence ID" value="HIZ14865.1"/>
    <property type="molecule type" value="Genomic_DNA"/>
</dbReference>
<evidence type="ECO:0000256" key="1">
    <source>
        <dbReference type="SAM" id="SignalP"/>
    </source>
</evidence>
<dbReference type="Pfam" id="PF12099">
    <property type="entry name" value="DUF3575"/>
    <property type="match status" value="1"/>
</dbReference>
<protein>
    <submittedName>
        <fullName evidence="2">DUF3575 domain-containing protein</fullName>
    </submittedName>
</protein>
<sequence length="191" mass="20835">MKKLFVSLIAVFAMANISMAQEAAIKWNPLYLGLGSVNLGMEFSVAPKWTLAFEGTATIWNPWKNNGDNSIYGNGWMGTFEARWYTCEAFNGHHIGLYGTVGRYGQASSTMDFFNTLCLGGLGTAGATNLKVAMLGLSYGYYLKLNHGWGLDFYVGGGLLYGMWNNAKGEEVKSGIKGSLSRLGVVLSYKF</sequence>
<dbReference type="InterPro" id="IPR021958">
    <property type="entry name" value="DUF3575"/>
</dbReference>
<reference evidence="2" key="2">
    <citation type="submission" date="2021-04" db="EMBL/GenBank/DDBJ databases">
        <authorList>
            <person name="Gilroy R."/>
        </authorList>
    </citation>
    <scope>NUCLEOTIDE SEQUENCE</scope>
    <source>
        <strain evidence="2">ChiHjej11B10-19426</strain>
    </source>
</reference>
<reference evidence="2" key="1">
    <citation type="journal article" date="2021" name="PeerJ">
        <title>Extensive microbial diversity within the chicken gut microbiome revealed by metagenomics and culture.</title>
        <authorList>
            <person name="Gilroy R."/>
            <person name="Ravi A."/>
            <person name="Getino M."/>
            <person name="Pursley I."/>
            <person name="Horton D.L."/>
            <person name="Alikhan N.F."/>
            <person name="Baker D."/>
            <person name="Gharbi K."/>
            <person name="Hall N."/>
            <person name="Watson M."/>
            <person name="Adriaenssens E.M."/>
            <person name="Foster-Nyarko E."/>
            <person name="Jarju S."/>
            <person name="Secka A."/>
            <person name="Antonio M."/>
            <person name="Oren A."/>
            <person name="Chaudhuri R.R."/>
            <person name="La Ragione R."/>
            <person name="Hildebrand F."/>
            <person name="Pallen M.J."/>
        </authorList>
    </citation>
    <scope>NUCLEOTIDE SEQUENCE</scope>
    <source>
        <strain evidence="2">ChiHjej11B10-19426</strain>
    </source>
</reference>
<organism evidence="2 3">
    <name type="scientific">Candidatus Tidjanibacter faecipullorum</name>
    <dbReference type="NCBI Taxonomy" id="2838766"/>
    <lineage>
        <taxon>Bacteria</taxon>
        <taxon>Pseudomonadati</taxon>
        <taxon>Bacteroidota</taxon>
        <taxon>Bacteroidia</taxon>
        <taxon>Bacteroidales</taxon>
        <taxon>Rikenellaceae</taxon>
        <taxon>Tidjanibacter</taxon>
    </lineage>
</organism>
<gene>
    <name evidence="2" type="ORF">H9816_02980</name>
</gene>
<feature type="chain" id="PRO_5038504963" evidence="1">
    <location>
        <begin position="21"/>
        <end position="191"/>
    </location>
</feature>
<comment type="caution">
    <text evidence="2">The sequence shown here is derived from an EMBL/GenBank/DDBJ whole genome shotgun (WGS) entry which is preliminary data.</text>
</comment>
<feature type="signal peptide" evidence="1">
    <location>
        <begin position="1"/>
        <end position="20"/>
    </location>
</feature>
<accession>A0A9D2ILK3</accession>